<reference evidence="1" key="1">
    <citation type="journal article" date="2021" name="Proc. Natl. Acad. Sci. U.S.A.">
        <title>A Catalog of Tens of Thousands of Viruses from Human Metagenomes Reveals Hidden Associations with Chronic Diseases.</title>
        <authorList>
            <person name="Tisza M.J."/>
            <person name="Buck C.B."/>
        </authorList>
    </citation>
    <scope>NUCLEOTIDE SEQUENCE</scope>
    <source>
        <strain evidence="1">Ctgsk7</strain>
    </source>
</reference>
<organism evidence="1">
    <name type="scientific">Myoviridae sp. ctgsk7</name>
    <dbReference type="NCBI Taxonomy" id="2825151"/>
    <lineage>
        <taxon>Viruses</taxon>
        <taxon>Duplodnaviria</taxon>
        <taxon>Heunggongvirae</taxon>
        <taxon>Uroviricota</taxon>
        <taxon>Caudoviricetes</taxon>
    </lineage>
</organism>
<sequence>MIKDIEELKELGFEKACSFLRTCRVYEKIDMFYFKVKIVSKNSVEFYKSNGKLIKPEDIILSKMWREPIEDLSKVILTAENLQDFVGYTFGFFFLPCEKPLKVSYSIAYNNGFKYFLNDVFFDNKKLDFVKDERFLTLDFNELFSSYLVSTKGSELYLDKFSADVFEFNENYLEEIINNTPDRTYKDMTEFLIWNFSYKDVPLIEEDIVADEKPEGYIFKNGNDIYQIIFKESEVKFSEQSKLGMELTILNFCKWIKTIDYGDLITASYVESVCNLFEKYLKYGNIDEKYYHITPEELEAPTFGYYAGTCYEFIPNKFVREVCMSNKLYENIFKILLNGLRRQKLKNSYQLINIEAQAIWNSLVKTIQISTMGDYSSLISLNKY</sequence>
<proteinExistence type="predicted"/>
<name>A0A8S5PYV0_9CAUD</name>
<protein>
    <submittedName>
        <fullName evidence="1">Uncharacterized protein</fullName>
    </submittedName>
</protein>
<dbReference type="EMBL" id="BK015533">
    <property type="protein sequence ID" value="DAE11484.1"/>
    <property type="molecule type" value="Genomic_DNA"/>
</dbReference>
<evidence type="ECO:0000313" key="1">
    <source>
        <dbReference type="EMBL" id="DAE11484.1"/>
    </source>
</evidence>
<accession>A0A8S5PYV0</accession>